<comment type="catalytic activity">
    <reaction evidence="11">
        <text>S-methyl-5'-thioadenosine + phosphate = 5-(methylsulfanyl)-alpha-D-ribose 1-phosphate + adenine</text>
        <dbReference type="Rhea" id="RHEA:11852"/>
        <dbReference type="ChEBI" id="CHEBI:16708"/>
        <dbReference type="ChEBI" id="CHEBI:17509"/>
        <dbReference type="ChEBI" id="CHEBI:43474"/>
        <dbReference type="ChEBI" id="CHEBI:58533"/>
        <dbReference type="EC" id="2.4.2.28"/>
    </reaction>
    <physiologicalReaction direction="left-to-right" evidence="11">
        <dbReference type="Rhea" id="RHEA:11853"/>
    </physiologicalReaction>
</comment>
<dbReference type="InterPro" id="IPR003730">
    <property type="entry name" value="Cu_polyphenol_OxRdtase"/>
</dbReference>
<evidence type="ECO:0000256" key="12">
    <source>
        <dbReference type="RuleBase" id="RU361274"/>
    </source>
</evidence>
<keyword evidence="5" id="KW-0479">Metal-binding</keyword>
<evidence type="ECO:0000313" key="14">
    <source>
        <dbReference type="Proteomes" id="UP000319103"/>
    </source>
</evidence>
<gene>
    <name evidence="13" type="primary">pgeF</name>
    <name evidence="13" type="ORF">E6W39_18610</name>
</gene>
<dbReference type="Proteomes" id="UP000319103">
    <property type="component" value="Unassembled WGS sequence"/>
</dbReference>
<name>A0A540W4B2_9ACTN</name>
<comment type="catalytic activity">
    <reaction evidence="10">
        <text>adenosine + phosphate = alpha-D-ribose 1-phosphate + adenine</text>
        <dbReference type="Rhea" id="RHEA:27642"/>
        <dbReference type="ChEBI" id="CHEBI:16335"/>
        <dbReference type="ChEBI" id="CHEBI:16708"/>
        <dbReference type="ChEBI" id="CHEBI:43474"/>
        <dbReference type="ChEBI" id="CHEBI:57720"/>
        <dbReference type="EC" id="2.4.2.1"/>
    </reaction>
    <physiologicalReaction direction="left-to-right" evidence="10">
        <dbReference type="Rhea" id="RHEA:27643"/>
    </physiologicalReaction>
</comment>
<keyword evidence="8" id="KW-0186">Copper</keyword>
<keyword evidence="7" id="KW-0862">Zinc</keyword>
<evidence type="ECO:0000256" key="5">
    <source>
        <dbReference type="ARBA" id="ARBA00022723"/>
    </source>
</evidence>
<accession>A0A540W4B2</accession>
<evidence type="ECO:0000256" key="3">
    <source>
        <dbReference type="ARBA" id="ARBA00007353"/>
    </source>
</evidence>
<evidence type="ECO:0000256" key="9">
    <source>
        <dbReference type="ARBA" id="ARBA00047989"/>
    </source>
</evidence>
<keyword evidence="4" id="KW-0808">Transferase</keyword>
<proteinExistence type="inferred from homology"/>
<dbReference type="GO" id="GO:0016787">
    <property type="term" value="F:hydrolase activity"/>
    <property type="evidence" value="ECO:0007669"/>
    <property type="project" value="UniProtKB-KW"/>
</dbReference>
<dbReference type="GO" id="GO:0017061">
    <property type="term" value="F:S-methyl-5-thioadenosine phosphorylase activity"/>
    <property type="evidence" value="ECO:0007669"/>
    <property type="project" value="UniProtKB-EC"/>
</dbReference>
<evidence type="ECO:0000256" key="4">
    <source>
        <dbReference type="ARBA" id="ARBA00022679"/>
    </source>
</evidence>
<evidence type="ECO:0000313" key="13">
    <source>
        <dbReference type="EMBL" id="TQF03871.1"/>
    </source>
</evidence>
<evidence type="ECO:0000256" key="7">
    <source>
        <dbReference type="ARBA" id="ARBA00022833"/>
    </source>
</evidence>
<dbReference type="EMBL" id="VIGB01000003">
    <property type="protein sequence ID" value="TQF03871.1"/>
    <property type="molecule type" value="Genomic_DNA"/>
</dbReference>
<dbReference type="PANTHER" id="PTHR30616">
    <property type="entry name" value="UNCHARACTERIZED PROTEIN YFIH"/>
    <property type="match status" value="1"/>
</dbReference>
<keyword evidence="14" id="KW-1185">Reference proteome</keyword>
<evidence type="ECO:0000256" key="10">
    <source>
        <dbReference type="ARBA" id="ARBA00048968"/>
    </source>
</evidence>
<dbReference type="AlphaFoldDB" id="A0A540W4B2"/>
<dbReference type="OrthoDB" id="4279at2"/>
<dbReference type="InterPro" id="IPR038371">
    <property type="entry name" value="Cu_polyphenol_OxRdtase_sf"/>
</dbReference>
<dbReference type="NCBIfam" id="TIGR00726">
    <property type="entry name" value="peptidoglycan editing factor PgeF"/>
    <property type="match status" value="1"/>
</dbReference>
<comment type="catalytic activity">
    <reaction evidence="1">
        <text>inosine + phosphate = alpha-D-ribose 1-phosphate + hypoxanthine</text>
        <dbReference type="Rhea" id="RHEA:27646"/>
        <dbReference type="ChEBI" id="CHEBI:17368"/>
        <dbReference type="ChEBI" id="CHEBI:17596"/>
        <dbReference type="ChEBI" id="CHEBI:43474"/>
        <dbReference type="ChEBI" id="CHEBI:57720"/>
        <dbReference type="EC" id="2.4.2.1"/>
    </reaction>
    <physiologicalReaction direction="left-to-right" evidence="1">
        <dbReference type="Rhea" id="RHEA:27647"/>
    </physiologicalReaction>
</comment>
<comment type="function">
    <text evidence="2">Purine nucleoside enzyme that catalyzes the phosphorolysis of adenosine and inosine nucleosides, yielding D-ribose 1-phosphate and the respective free bases, adenine and hypoxanthine. Also catalyzes the phosphorolysis of S-methyl-5'-thioadenosine into adenine and S-methyl-5-thio-alpha-D-ribose 1-phosphate. Also has adenosine deaminase activity.</text>
</comment>
<evidence type="ECO:0000256" key="8">
    <source>
        <dbReference type="ARBA" id="ARBA00023008"/>
    </source>
</evidence>
<dbReference type="Pfam" id="PF02578">
    <property type="entry name" value="Cu-oxidase_4"/>
    <property type="match status" value="1"/>
</dbReference>
<reference evidence="13 14" key="1">
    <citation type="submission" date="2019-06" db="EMBL/GenBank/DDBJ databases">
        <title>Description of Kitasatospora acidophila sp. nov. isolated from pine grove soil, and reclassification of Streptomyces novaecaesareae to Kitasatospora novaeceasareae comb. nov.</title>
        <authorList>
            <person name="Kim M.J."/>
        </authorList>
    </citation>
    <scope>NUCLEOTIDE SEQUENCE [LARGE SCALE GENOMIC DNA]</scope>
    <source>
        <strain evidence="13 14">MMS16-CNU292</strain>
    </source>
</reference>
<evidence type="ECO:0000256" key="2">
    <source>
        <dbReference type="ARBA" id="ARBA00003215"/>
    </source>
</evidence>
<evidence type="ECO:0000256" key="6">
    <source>
        <dbReference type="ARBA" id="ARBA00022801"/>
    </source>
</evidence>
<comment type="similarity">
    <text evidence="3 12">Belongs to the purine nucleoside phosphorylase YfiH/LACC1 family.</text>
</comment>
<keyword evidence="6" id="KW-0378">Hydrolase</keyword>
<protein>
    <recommendedName>
        <fullName evidence="12">Purine nucleoside phosphorylase</fullName>
    </recommendedName>
</protein>
<organism evidence="13 14">
    <name type="scientific">Kitasatospora acidiphila</name>
    <dbReference type="NCBI Taxonomy" id="2567942"/>
    <lineage>
        <taxon>Bacteria</taxon>
        <taxon>Bacillati</taxon>
        <taxon>Actinomycetota</taxon>
        <taxon>Actinomycetes</taxon>
        <taxon>Kitasatosporales</taxon>
        <taxon>Streptomycetaceae</taxon>
        <taxon>Kitasatospora</taxon>
    </lineage>
</organism>
<evidence type="ECO:0000256" key="1">
    <source>
        <dbReference type="ARBA" id="ARBA00000553"/>
    </source>
</evidence>
<dbReference type="RefSeq" id="WP_141634475.1">
    <property type="nucleotide sequence ID" value="NZ_VIGB01000003.1"/>
</dbReference>
<comment type="catalytic activity">
    <reaction evidence="9">
        <text>adenosine + H2O + H(+) = inosine + NH4(+)</text>
        <dbReference type="Rhea" id="RHEA:24408"/>
        <dbReference type="ChEBI" id="CHEBI:15377"/>
        <dbReference type="ChEBI" id="CHEBI:15378"/>
        <dbReference type="ChEBI" id="CHEBI:16335"/>
        <dbReference type="ChEBI" id="CHEBI:17596"/>
        <dbReference type="ChEBI" id="CHEBI:28938"/>
        <dbReference type="EC" id="3.5.4.4"/>
    </reaction>
    <physiologicalReaction direction="left-to-right" evidence="9">
        <dbReference type="Rhea" id="RHEA:24409"/>
    </physiologicalReaction>
</comment>
<sequence length="241" mass="25401">MIVQELAPGIRYAVTDRHGGVSPQPFGSRNLGGATADDYQNVLKNRQLTADQLDLATDRVVWMRQVHSPDVQRVDRPWGTDAPPVDGIWTTEAGLALASLGADCAAVLLADPVARVVGAAHSGRAGTLAGVAVNLLTAMAEAGADPARMTALIGPAACGHCYEVPAAMRDEAAAAVPETFATTRQGTPALDLPAGIAAQLTRAGLTDIRRDPRCTIEDPDLFSHRRANPTGRFAAYVWLEF</sequence>
<dbReference type="SUPFAM" id="SSF64438">
    <property type="entry name" value="CNF1/YfiH-like putative cysteine hydrolases"/>
    <property type="match status" value="1"/>
</dbReference>
<evidence type="ECO:0000256" key="11">
    <source>
        <dbReference type="ARBA" id="ARBA00049893"/>
    </source>
</evidence>
<dbReference type="GO" id="GO:0005507">
    <property type="term" value="F:copper ion binding"/>
    <property type="evidence" value="ECO:0007669"/>
    <property type="project" value="TreeGrafter"/>
</dbReference>
<comment type="caution">
    <text evidence="13">The sequence shown here is derived from an EMBL/GenBank/DDBJ whole genome shotgun (WGS) entry which is preliminary data.</text>
</comment>
<dbReference type="CDD" id="cd16833">
    <property type="entry name" value="YfiH"/>
    <property type="match status" value="1"/>
</dbReference>
<dbReference type="InterPro" id="IPR011324">
    <property type="entry name" value="Cytotoxic_necrot_fac-like_cat"/>
</dbReference>
<dbReference type="PANTHER" id="PTHR30616:SF2">
    <property type="entry name" value="PURINE NUCLEOSIDE PHOSPHORYLASE LACC1"/>
    <property type="match status" value="1"/>
</dbReference>
<dbReference type="Gene3D" id="3.60.140.10">
    <property type="entry name" value="CNF1/YfiH-like putative cysteine hydrolases"/>
    <property type="match status" value="1"/>
</dbReference>